<evidence type="ECO:0000256" key="1">
    <source>
        <dbReference type="SAM" id="MobiDB-lite"/>
    </source>
</evidence>
<comment type="caution">
    <text evidence="2">The sequence shown here is derived from an EMBL/GenBank/DDBJ whole genome shotgun (WGS) entry which is preliminary data.</text>
</comment>
<dbReference type="RefSeq" id="WP_380128177.1">
    <property type="nucleotide sequence ID" value="NZ_JBHSIU010000129.1"/>
</dbReference>
<feature type="non-terminal residue" evidence="2">
    <location>
        <position position="1"/>
    </location>
</feature>
<gene>
    <name evidence="2" type="ORF">ACFPIJ_58215</name>
</gene>
<evidence type="ECO:0000313" key="2">
    <source>
        <dbReference type="EMBL" id="MFC5007533.1"/>
    </source>
</evidence>
<dbReference type="Proteomes" id="UP001595912">
    <property type="component" value="Unassembled WGS sequence"/>
</dbReference>
<accession>A0ABV9WKI3</accession>
<keyword evidence="3" id="KW-1185">Reference proteome</keyword>
<dbReference type="EMBL" id="JBHSIU010000129">
    <property type="protein sequence ID" value="MFC5007533.1"/>
    <property type="molecule type" value="Genomic_DNA"/>
</dbReference>
<feature type="region of interest" description="Disordered" evidence="1">
    <location>
        <begin position="1"/>
        <end position="26"/>
    </location>
</feature>
<name>A0ABV9WKI3_9ACTN</name>
<feature type="compositionally biased region" description="Polar residues" evidence="1">
    <location>
        <begin position="1"/>
        <end position="12"/>
    </location>
</feature>
<evidence type="ECO:0000313" key="3">
    <source>
        <dbReference type="Proteomes" id="UP001595912"/>
    </source>
</evidence>
<proteinExistence type="predicted"/>
<organism evidence="2 3">
    <name type="scientific">Dactylosporangium cerinum</name>
    <dbReference type="NCBI Taxonomy" id="1434730"/>
    <lineage>
        <taxon>Bacteria</taxon>
        <taxon>Bacillati</taxon>
        <taxon>Actinomycetota</taxon>
        <taxon>Actinomycetes</taxon>
        <taxon>Micromonosporales</taxon>
        <taxon>Micromonosporaceae</taxon>
        <taxon>Dactylosporangium</taxon>
    </lineage>
</organism>
<protein>
    <submittedName>
        <fullName evidence="2">Uncharacterized protein</fullName>
    </submittedName>
</protein>
<reference evidence="3" key="1">
    <citation type="journal article" date="2019" name="Int. J. Syst. Evol. Microbiol.">
        <title>The Global Catalogue of Microorganisms (GCM) 10K type strain sequencing project: providing services to taxonomists for standard genome sequencing and annotation.</title>
        <authorList>
            <consortium name="The Broad Institute Genomics Platform"/>
            <consortium name="The Broad Institute Genome Sequencing Center for Infectious Disease"/>
            <person name="Wu L."/>
            <person name="Ma J."/>
        </authorList>
    </citation>
    <scope>NUCLEOTIDE SEQUENCE [LARGE SCALE GENOMIC DNA]</scope>
    <source>
        <strain evidence="3">CGMCC 4.7152</strain>
    </source>
</reference>
<sequence length="63" mass="6736">SPATQPEITQRQHAVARNGSFHEIPGQHVVSPRTQTALAHATPLVPTPIIAAITTLRVIDGQH</sequence>